<evidence type="ECO:0000259" key="1">
    <source>
        <dbReference type="Pfam" id="PF02270"/>
    </source>
</evidence>
<comment type="caution">
    <text evidence="2">The sequence shown here is derived from an EMBL/GenBank/DDBJ whole genome shotgun (WGS) entry which is preliminary data.</text>
</comment>
<reference evidence="2" key="1">
    <citation type="submission" date="2021-05" db="EMBL/GenBank/DDBJ databases">
        <title>The genome of the haptophyte Pavlova lutheri (Diacronema luteri, Pavlovales) - a model for lipid biosynthesis in eukaryotic algae.</title>
        <authorList>
            <person name="Hulatt C.J."/>
            <person name="Posewitz M.C."/>
        </authorList>
    </citation>
    <scope>NUCLEOTIDE SEQUENCE</scope>
    <source>
        <strain evidence="2">NIVA-4/92</strain>
    </source>
</reference>
<dbReference type="InterPro" id="IPR040450">
    <property type="entry name" value="TFIIF_beta_HTH"/>
</dbReference>
<dbReference type="EMBL" id="JAGTXO010000010">
    <property type="protein sequence ID" value="KAG8465540.1"/>
    <property type="molecule type" value="Genomic_DNA"/>
</dbReference>
<gene>
    <name evidence="2" type="ORF">KFE25_002847</name>
</gene>
<dbReference type="Pfam" id="PF02270">
    <property type="entry name" value="TFIIF_beta"/>
    <property type="match status" value="1"/>
</dbReference>
<dbReference type="GO" id="GO:0005674">
    <property type="term" value="C:transcription factor TFIIF complex"/>
    <property type="evidence" value="ECO:0007669"/>
    <property type="project" value="InterPro"/>
</dbReference>
<dbReference type="OrthoDB" id="26094at2759"/>
<proteinExistence type="predicted"/>
<accession>A0A8J5XP89</accession>
<dbReference type="Gene3D" id="1.10.10.10">
    <property type="entry name" value="Winged helix-like DNA-binding domain superfamily/Winged helix DNA-binding domain"/>
    <property type="match status" value="1"/>
</dbReference>
<dbReference type="PANTHER" id="PTHR10445:SF0">
    <property type="entry name" value="GENERAL TRANSCRIPTION FACTOR IIF SUBUNIT 2"/>
    <property type="match status" value="1"/>
</dbReference>
<dbReference type="GO" id="GO:0006367">
    <property type="term" value="P:transcription initiation at RNA polymerase II promoter"/>
    <property type="evidence" value="ECO:0007669"/>
    <property type="project" value="InterPro"/>
</dbReference>
<organism evidence="2 3">
    <name type="scientific">Diacronema lutheri</name>
    <name type="common">Unicellular marine alga</name>
    <name type="synonym">Monochrysis lutheri</name>
    <dbReference type="NCBI Taxonomy" id="2081491"/>
    <lineage>
        <taxon>Eukaryota</taxon>
        <taxon>Haptista</taxon>
        <taxon>Haptophyta</taxon>
        <taxon>Pavlovophyceae</taxon>
        <taxon>Pavlovales</taxon>
        <taxon>Pavlovaceae</taxon>
        <taxon>Diacronema</taxon>
    </lineage>
</organism>
<sequence>MLTKAAEPLERVRTERAGETVYLLKVPEHIFRRCCEAEAGEHLGDVELGPALASATGGAVPLRFHVNEIDTQSAYAPPMTCDVDQRAAQGVYDHAFAKDALGLALVGKAVASGSLRVDPRKVQKRKLEAALPKRTMQQTEVSDGPVLVRSSAGGGQAREIRERMEPEALKKKLLSLFTLERPGWSFKELAAAIDQSDAHIKPVLNEVCMYNSAGPNSGTWELRPKFRA</sequence>
<dbReference type="InterPro" id="IPR036388">
    <property type="entry name" value="WH-like_DNA-bd_sf"/>
</dbReference>
<dbReference type="SUPFAM" id="SSF46785">
    <property type="entry name" value="Winged helix' DNA-binding domain"/>
    <property type="match status" value="1"/>
</dbReference>
<feature type="domain" description="TFIIF beta subunit HTH" evidence="1">
    <location>
        <begin position="163"/>
        <end position="227"/>
    </location>
</feature>
<protein>
    <recommendedName>
        <fullName evidence="1">TFIIF beta subunit HTH domain-containing protein</fullName>
    </recommendedName>
</protein>
<name>A0A8J5XP89_DIALT</name>
<dbReference type="AlphaFoldDB" id="A0A8J5XP89"/>
<keyword evidence="3" id="KW-1185">Reference proteome</keyword>
<dbReference type="InterPro" id="IPR003196">
    <property type="entry name" value="TFIIF_beta"/>
</dbReference>
<dbReference type="PANTHER" id="PTHR10445">
    <property type="entry name" value="GENERAL TRANSCRIPTION FACTOR IIF SUBUNIT 2"/>
    <property type="match status" value="1"/>
</dbReference>
<dbReference type="InterPro" id="IPR036390">
    <property type="entry name" value="WH_DNA-bd_sf"/>
</dbReference>
<evidence type="ECO:0000313" key="3">
    <source>
        <dbReference type="Proteomes" id="UP000751190"/>
    </source>
</evidence>
<evidence type="ECO:0000313" key="2">
    <source>
        <dbReference type="EMBL" id="KAG8465540.1"/>
    </source>
</evidence>
<dbReference type="Proteomes" id="UP000751190">
    <property type="component" value="Unassembled WGS sequence"/>
</dbReference>